<evidence type="ECO:0000256" key="8">
    <source>
        <dbReference type="ARBA" id="ARBA00038436"/>
    </source>
</evidence>
<gene>
    <name evidence="11" type="ORF">C8N44_11288</name>
</gene>
<keyword evidence="4 9" id="KW-0997">Cell inner membrane</keyword>
<feature type="transmembrane region" description="Helical" evidence="9">
    <location>
        <begin position="50"/>
        <end position="67"/>
    </location>
</feature>
<evidence type="ECO:0000256" key="7">
    <source>
        <dbReference type="ARBA" id="ARBA00023136"/>
    </source>
</evidence>
<evidence type="ECO:0000259" key="10">
    <source>
        <dbReference type="Pfam" id="PF04290"/>
    </source>
</evidence>
<evidence type="ECO:0000256" key="3">
    <source>
        <dbReference type="ARBA" id="ARBA00022475"/>
    </source>
</evidence>
<evidence type="ECO:0000313" key="12">
    <source>
        <dbReference type="Proteomes" id="UP000244069"/>
    </source>
</evidence>
<dbReference type="AlphaFoldDB" id="A0A2T6AUF8"/>
<keyword evidence="3" id="KW-1003">Cell membrane</keyword>
<evidence type="ECO:0000256" key="6">
    <source>
        <dbReference type="ARBA" id="ARBA00022989"/>
    </source>
</evidence>
<dbReference type="PANTHER" id="PTHR35011">
    <property type="entry name" value="2,3-DIKETO-L-GULONATE TRAP TRANSPORTER SMALL PERMEASE PROTEIN YIAM"/>
    <property type="match status" value="1"/>
</dbReference>
<dbReference type="InterPro" id="IPR055348">
    <property type="entry name" value="DctQ"/>
</dbReference>
<feature type="transmembrane region" description="Helical" evidence="9">
    <location>
        <begin position="12"/>
        <end position="30"/>
    </location>
</feature>
<feature type="domain" description="Tripartite ATP-independent periplasmic transporters DctQ component" evidence="10">
    <location>
        <begin position="27"/>
        <end position="160"/>
    </location>
</feature>
<keyword evidence="5 9" id="KW-0812">Transmembrane</keyword>
<reference evidence="11 12" key="1">
    <citation type="submission" date="2018-04" db="EMBL/GenBank/DDBJ databases">
        <title>Genomic Encyclopedia of Archaeal and Bacterial Type Strains, Phase II (KMG-II): from individual species to whole genera.</title>
        <authorList>
            <person name="Goeker M."/>
        </authorList>
    </citation>
    <scope>NUCLEOTIDE SEQUENCE [LARGE SCALE GENOMIC DNA]</scope>
    <source>
        <strain evidence="11 12">DSM 29329</strain>
    </source>
</reference>
<feature type="transmembrane region" description="Helical" evidence="9">
    <location>
        <begin position="87"/>
        <end position="111"/>
    </location>
</feature>
<keyword evidence="7 9" id="KW-0472">Membrane</keyword>
<evidence type="ECO:0000256" key="4">
    <source>
        <dbReference type="ARBA" id="ARBA00022519"/>
    </source>
</evidence>
<keyword evidence="12" id="KW-1185">Reference proteome</keyword>
<evidence type="ECO:0000256" key="5">
    <source>
        <dbReference type="ARBA" id="ARBA00022692"/>
    </source>
</evidence>
<evidence type="ECO:0000256" key="2">
    <source>
        <dbReference type="ARBA" id="ARBA00022448"/>
    </source>
</evidence>
<dbReference type="OrthoDB" id="4250245at2"/>
<dbReference type="EMBL" id="QBKN01000012">
    <property type="protein sequence ID" value="PTX47464.1"/>
    <property type="molecule type" value="Genomic_DNA"/>
</dbReference>
<dbReference type="GO" id="GO:0005886">
    <property type="term" value="C:plasma membrane"/>
    <property type="evidence" value="ECO:0007669"/>
    <property type="project" value="UniProtKB-SubCell"/>
</dbReference>
<dbReference type="RefSeq" id="WP_107976487.1">
    <property type="nucleotide sequence ID" value="NZ_BMEZ01000014.1"/>
</dbReference>
<dbReference type="GO" id="GO:0015740">
    <property type="term" value="P:C4-dicarboxylate transport"/>
    <property type="evidence" value="ECO:0007669"/>
    <property type="project" value="TreeGrafter"/>
</dbReference>
<organism evidence="11 12">
    <name type="scientific">Allosediminivita pacifica</name>
    <dbReference type="NCBI Taxonomy" id="1267769"/>
    <lineage>
        <taxon>Bacteria</taxon>
        <taxon>Pseudomonadati</taxon>
        <taxon>Pseudomonadota</taxon>
        <taxon>Alphaproteobacteria</taxon>
        <taxon>Rhodobacterales</taxon>
        <taxon>Paracoccaceae</taxon>
        <taxon>Allosediminivita</taxon>
    </lineage>
</organism>
<comment type="subcellular location">
    <subcellularLocation>
        <location evidence="1 9">Cell inner membrane</location>
        <topology evidence="1 9">Multi-pass membrane protein</topology>
    </subcellularLocation>
</comment>
<comment type="subunit">
    <text evidence="9">The complex comprises the extracytoplasmic solute receptor protein and the two transmembrane proteins.</text>
</comment>
<keyword evidence="2 9" id="KW-0813">Transport</keyword>
<proteinExistence type="inferred from homology"/>
<evidence type="ECO:0000256" key="1">
    <source>
        <dbReference type="ARBA" id="ARBA00004429"/>
    </source>
</evidence>
<dbReference type="Proteomes" id="UP000244069">
    <property type="component" value="Unassembled WGS sequence"/>
</dbReference>
<dbReference type="InterPro" id="IPR007387">
    <property type="entry name" value="TRAP_DctQ"/>
</dbReference>
<dbReference type="GO" id="GO:0022857">
    <property type="term" value="F:transmembrane transporter activity"/>
    <property type="evidence" value="ECO:0007669"/>
    <property type="project" value="UniProtKB-UniRule"/>
</dbReference>
<dbReference type="PANTHER" id="PTHR35011:SF10">
    <property type="entry name" value="TRAP TRANSPORTER SMALL PERMEASE PROTEIN"/>
    <property type="match status" value="1"/>
</dbReference>
<keyword evidence="6 9" id="KW-1133">Transmembrane helix</keyword>
<comment type="function">
    <text evidence="9">Part of the tripartite ATP-independent periplasmic (TRAP) transport system.</text>
</comment>
<protein>
    <recommendedName>
        <fullName evidence="9">TRAP transporter small permease protein</fullName>
    </recommendedName>
</protein>
<accession>A0A2T6AUF8</accession>
<comment type="caution">
    <text evidence="11">The sequence shown here is derived from an EMBL/GenBank/DDBJ whole genome shotgun (WGS) entry which is preliminary data.</text>
</comment>
<evidence type="ECO:0000313" key="11">
    <source>
        <dbReference type="EMBL" id="PTX47464.1"/>
    </source>
</evidence>
<feature type="transmembrane region" description="Helical" evidence="9">
    <location>
        <begin position="131"/>
        <end position="153"/>
    </location>
</feature>
<evidence type="ECO:0000256" key="9">
    <source>
        <dbReference type="RuleBase" id="RU369079"/>
    </source>
</evidence>
<comment type="similarity">
    <text evidence="8 9">Belongs to the TRAP transporter small permease family.</text>
</comment>
<sequence length="162" mass="17559">MNSIERAADRVAQGLALVGAIGLMALLLHVAAEVLARNLLDRPIPATNEIVSRYYMVLIAFLPLAWVERSRAMISVEILDSFLPSPLLRLSDILVAVIACVIYAAIAWVTWGDAVKNYAAGTFVDVLGHALPVWPTYFLPPAGFLLAALVTALRGIQIARRP</sequence>
<dbReference type="Pfam" id="PF04290">
    <property type="entry name" value="DctQ"/>
    <property type="match status" value="1"/>
</dbReference>
<name>A0A2T6AUF8_9RHOB</name>